<protein>
    <submittedName>
        <fullName evidence="7">6-hydroxy-D-nicotine oxidase</fullName>
    </submittedName>
</protein>
<evidence type="ECO:0000313" key="8">
    <source>
        <dbReference type="Proteomes" id="UP000076580"/>
    </source>
</evidence>
<dbReference type="Gene3D" id="3.30.465.10">
    <property type="match status" value="1"/>
</dbReference>
<dbReference type="InterPro" id="IPR036318">
    <property type="entry name" value="FAD-bd_PCMH-like_sf"/>
</dbReference>
<keyword evidence="8" id="KW-1185">Reference proteome</keyword>
<keyword evidence="2" id="KW-0285">Flavoprotein</keyword>
<dbReference type="InterPro" id="IPR006094">
    <property type="entry name" value="Oxid_FAD_bind_N"/>
</dbReference>
<dbReference type="GO" id="GO:0071949">
    <property type="term" value="F:FAD binding"/>
    <property type="evidence" value="ECO:0007669"/>
    <property type="project" value="InterPro"/>
</dbReference>
<dbReference type="SUPFAM" id="SSF56176">
    <property type="entry name" value="FAD-binding/transporter-associated domain-like"/>
    <property type="match status" value="1"/>
</dbReference>
<reference evidence="7 8" key="1">
    <citation type="journal article" date="2016" name="Sci. Rep.">
        <title>Insights into Adaptations to a Near-Obligate Nematode Endoparasitic Lifestyle from the Finished Genome of Drechmeria coniospora.</title>
        <authorList>
            <person name="Zhang L."/>
            <person name="Zhou Z."/>
            <person name="Guo Q."/>
            <person name="Fokkens L."/>
            <person name="Miskei M."/>
            <person name="Pocsi I."/>
            <person name="Zhang W."/>
            <person name="Chen M."/>
            <person name="Wang L."/>
            <person name="Sun Y."/>
            <person name="Donzelli B.G."/>
            <person name="Gibson D.M."/>
            <person name="Nelson D.R."/>
            <person name="Luo J.G."/>
            <person name="Rep M."/>
            <person name="Liu H."/>
            <person name="Yang S."/>
            <person name="Wang J."/>
            <person name="Krasnoff S.B."/>
            <person name="Xu Y."/>
            <person name="Molnar I."/>
            <person name="Lin M."/>
        </authorList>
    </citation>
    <scope>NUCLEOTIDE SEQUENCE [LARGE SCALE GENOMIC DNA]</scope>
    <source>
        <strain evidence="7 8">ARSEF 6962</strain>
    </source>
</reference>
<dbReference type="GO" id="GO:0016491">
    <property type="term" value="F:oxidoreductase activity"/>
    <property type="evidence" value="ECO:0007669"/>
    <property type="project" value="UniProtKB-KW"/>
</dbReference>
<keyword evidence="3" id="KW-0274">FAD</keyword>
<keyword evidence="4" id="KW-0560">Oxidoreductase</keyword>
<dbReference type="RefSeq" id="XP_040660210.1">
    <property type="nucleotide sequence ID" value="XM_040799327.1"/>
</dbReference>
<evidence type="ECO:0000256" key="2">
    <source>
        <dbReference type="ARBA" id="ARBA00022630"/>
    </source>
</evidence>
<feature type="signal peptide" evidence="5">
    <location>
        <begin position="1"/>
        <end position="21"/>
    </location>
</feature>
<dbReference type="PANTHER" id="PTHR42973:SF54">
    <property type="entry name" value="FAD-BINDING PCMH-TYPE DOMAIN-CONTAINING PROTEIN"/>
    <property type="match status" value="1"/>
</dbReference>
<dbReference type="InterPro" id="IPR016166">
    <property type="entry name" value="FAD-bd_PCMH"/>
</dbReference>
<dbReference type="EMBL" id="LAYC01000001">
    <property type="protein sequence ID" value="KYK60858.1"/>
    <property type="molecule type" value="Genomic_DNA"/>
</dbReference>
<evidence type="ECO:0000256" key="4">
    <source>
        <dbReference type="ARBA" id="ARBA00023002"/>
    </source>
</evidence>
<organism evidence="7 8">
    <name type="scientific">Drechmeria coniospora</name>
    <name type="common">Nematophagous fungus</name>
    <name type="synonym">Meria coniospora</name>
    <dbReference type="NCBI Taxonomy" id="98403"/>
    <lineage>
        <taxon>Eukaryota</taxon>
        <taxon>Fungi</taxon>
        <taxon>Dikarya</taxon>
        <taxon>Ascomycota</taxon>
        <taxon>Pezizomycotina</taxon>
        <taxon>Sordariomycetes</taxon>
        <taxon>Hypocreomycetidae</taxon>
        <taxon>Hypocreales</taxon>
        <taxon>Ophiocordycipitaceae</taxon>
        <taxon>Drechmeria</taxon>
    </lineage>
</organism>
<feature type="chain" id="PRO_5007580940" evidence="5">
    <location>
        <begin position="22"/>
        <end position="500"/>
    </location>
</feature>
<name>A0A151GUU9_DRECN</name>
<dbReference type="PANTHER" id="PTHR42973">
    <property type="entry name" value="BINDING OXIDOREDUCTASE, PUTATIVE (AFU_ORTHOLOGUE AFUA_1G17690)-RELATED"/>
    <property type="match status" value="1"/>
</dbReference>
<gene>
    <name evidence="7" type="ORF">DCS_01996</name>
</gene>
<dbReference type="InParanoid" id="A0A151GUU9"/>
<keyword evidence="5" id="KW-0732">Signal</keyword>
<evidence type="ECO:0000256" key="1">
    <source>
        <dbReference type="ARBA" id="ARBA00005466"/>
    </source>
</evidence>
<evidence type="ECO:0000256" key="3">
    <source>
        <dbReference type="ARBA" id="ARBA00022827"/>
    </source>
</evidence>
<dbReference type="Pfam" id="PF01565">
    <property type="entry name" value="FAD_binding_4"/>
    <property type="match status" value="1"/>
</dbReference>
<evidence type="ECO:0000313" key="7">
    <source>
        <dbReference type="EMBL" id="KYK60858.1"/>
    </source>
</evidence>
<dbReference type="AlphaFoldDB" id="A0A151GUU9"/>
<proteinExistence type="inferred from homology"/>
<evidence type="ECO:0000259" key="6">
    <source>
        <dbReference type="PROSITE" id="PS51387"/>
    </source>
</evidence>
<dbReference type="InterPro" id="IPR050416">
    <property type="entry name" value="FAD-linked_Oxidoreductase"/>
</dbReference>
<accession>A0A151GUU9</accession>
<sequence length="500" mass="53771">MTPCWLTLALHLGLAASISNANHACHALEKAVPGSVAVPGSAAYLEAGRYWSERQAELRPSCFFIPADTQEVSRGMKVLTGLDTPFSVKSGGHTAFEGGSSSDAGVTIDLVRLNGIVVSEDRRTVSVGPGNRWINVSRTLDPLGLAVVGGRECDVGVGGLVLGGGISYFSGRHGWACDNVGEFEVVLSSGRAVNASASENPDLYRALRGGGGSNWGIVTRFDLVAFEQGALWASSLIFPASSNGTLVSRFRELAVDGLATDPDAHAYMVFMRNPTLGRDVVLASFYHATVPGGGGVPDVFAPFQSVRGALVNTTVVADVSTLSESIREPYGSRQTWWDTSVRLGAGSARLLEDILPLFEALSEKLRSALGSDDVRTLLVFQPIPTNVLRQMQKNGGNALGLHPDDGPLMIVQLAIKWDDDLVDDLVEASSAEFISSVESMAKSRQLLKGYVYMNYAGRSQHVLERYGEQSYRRLKETANKWDPEGLLQKLWKGYFKIDGE</sequence>
<comment type="caution">
    <text evidence="7">The sequence shown here is derived from an EMBL/GenBank/DDBJ whole genome shotgun (WGS) entry which is preliminary data.</text>
</comment>
<dbReference type="GeneID" id="63714639"/>
<feature type="domain" description="FAD-binding PCMH-type" evidence="6">
    <location>
        <begin position="56"/>
        <end position="228"/>
    </location>
</feature>
<dbReference type="STRING" id="98403.A0A151GUU9"/>
<dbReference type="InterPro" id="IPR016169">
    <property type="entry name" value="FAD-bd_PCMH_sub2"/>
</dbReference>
<comment type="similarity">
    <text evidence="1">Belongs to the oxygen-dependent FAD-linked oxidoreductase family.</text>
</comment>
<dbReference type="Proteomes" id="UP000076580">
    <property type="component" value="Chromosome 01"/>
</dbReference>
<evidence type="ECO:0000256" key="5">
    <source>
        <dbReference type="SAM" id="SignalP"/>
    </source>
</evidence>
<dbReference type="PROSITE" id="PS51387">
    <property type="entry name" value="FAD_PCMH"/>
    <property type="match status" value="1"/>
</dbReference>